<evidence type="ECO:0000256" key="1">
    <source>
        <dbReference type="SAM" id="MobiDB-lite"/>
    </source>
</evidence>
<sequence length="92" mass="9828">MNSSGTKVAHTKGPWKRDGQDRTISSPTGVICECRSHMGVDEAEANVCLISAAPELLEIAEEVLVDDLFPYLPAEFVAKVRDVIAKATGAAE</sequence>
<accession>A0ABT2DBF9</accession>
<name>A0ABT2DBF9_9BURK</name>
<protein>
    <submittedName>
        <fullName evidence="2">Uncharacterized protein</fullName>
    </submittedName>
</protein>
<keyword evidence="3" id="KW-1185">Reference proteome</keyword>
<proteinExistence type="predicted"/>
<evidence type="ECO:0000313" key="3">
    <source>
        <dbReference type="Proteomes" id="UP001206126"/>
    </source>
</evidence>
<feature type="region of interest" description="Disordered" evidence="1">
    <location>
        <begin position="1"/>
        <end position="26"/>
    </location>
</feature>
<evidence type="ECO:0000313" key="2">
    <source>
        <dbReference type="EMBL" id="MCS0808655.1"/>
    </source>
</evidence>
<reference evidence="2 3" key="1">
    <citation type="submission" date="2022-08" db="EMBL/GenBank/DDBJ databases">
        <title>Reclassification of Massilia species as members of the genera Telluria, Duganella, Pseudoduganella, Mokoshia gen. nov. and Zemynaea gen. nov. using orthogonal and non-orthogonal genome-based approaches.</title>
        <authorList>
            <person name="Bowman J.P."/>
        </authorList>
    </citation>
    <scope>NUCLEOTIDE SEQUENCE [LARGE SCALE GENOMIC DNA]</scope>
    <source>
        <strain evidence="2 3">JCM 31605</strain>
    </source>
</reference>
<comment type="caution">
    <text evidence="2">The sequence shown here is derived from an EMBL/GenBank/DDBJ whole genome shotgun (WGS) entry which is preliminary data.</text>
</comment>
<organism evidence="2 3">
    <name type="scientific">Massilia agilis</name>
    <dbReference type="NCBI Taxonomy" id="1811226"/>
    <lineage>
        <taxon>Bacteria</taxon>
        <taxon>Pseudomonadati</taxon>
        <taxon>Pseudomonadota</taxon>
        <taxon>Betaproteobacteria</taxon>
        <taxon>Burkholderiales</taxon>
        <taxon>Oxalobacteraceae</taxon>
        <taxon>Telluria group</taxon>
        <taxon>Massilia</taxon>
    </lineage>
</organism>
<dbReference type="EMBL" id="JANUHB010000002">
    <property type="protein sequence ID" value="MCS0808655.1"/>
    <property type="molecule type" value="Genomic_DNA"/>
</dbReference>
<dbReference type="Proteomes" id="UP001206126">
    <property type="component" value="Unassembled WGS sequence"/>
</dbReference>
<dbReference type="RefSeq" id="WP_258822419.1">
    <property type="nucleotide sequence ID" value="NZ_JANUHB010000002.1"/>
</dbReference>
<gene>
    <name evidence="2" type="ORF">NX774_12065</name>
</gene>